<dbReference type="Proteomes" id="UP000559860">
    <property type="component" value="Unassembled WGS sequence"/>
</dbReference>
<feature type="domain" description="Dyp-type peroxidase C-terminal" evidence="1">
    <location>
        <begin position="10"/>
        <end position="87"/>
    </location>
</feature>
<dbReference type="InterPro" id="IPR048328">
    <property type="entry name" value="Dyp_perox_C"/>
</dbReference>
<dbReference type="EMBL" id="JABEQD010000008">
    <property type="protein sequence ID" value="MBB2169219.1"/>
    <property type="molecule type" value="Genomic_DNA"/>
</dbReference>
<reference evidence="2 3" key="1">
    <citation type="submission" date="2020-04" db="EMBL/GenBank/DDBJ databases">
        <title>Description of novel Gluconacetobacter.</title>
        <authorList>
            <person name="Sombolestani A."/>
        </authorList>
    </citation>
    <scope>NUCLEOTIDE SEQUENCE [LARGE SCALE GENOMIC DNA]</scope>
    <source>
        <strain evidence="2 3">LMG 27801</strain>
    </source>
</reference>
<proteinExistence type="predicted"/>
<evidence type="ECO:0000313" key="2">
    <source>
        <dbReference type="EMBL" id="MBB2169219.1"/>
    </source>
</evidence>
<dbReference type="SUPFAM" id="SSF54909">
    <property type="entry name" value="Dimeric alpha+beta barrel"/>
    <property type="match status" value="1"/>
</dbReference>
<evidence type="ECO:0000313" key="3">
    <source>
        <dbReference type="Proteomes" id="UP000559860"/>
    </source>
</evidence>
<comment type="caution">
    <text evidence="2">The sequence shown here is derived from an EMBL/GenBank/DDBJ whole genome shotgun (WGS) entry which is preliminary data.</text>
</comment>
<name>A0A7W4IUC6_9PROT</name>
<evidence type="ECO:0000259" key="1">
    <source>
        <dbReference type="Pfam" id="PF20628"/>
    </source>
</evidence>
<dbReference type="InterPro" id="IPR011008">
    <property type="entry name" value="Dimeric_a/b-barrel"/>
</dbReference>
<organism evidence="2 3">
    <name type="scientific">Gluconacetobacter aggeris</name>
    <dbReference type="NCBI Taxonomy" id="1286186"/>
    <lineage>
        <taxon>Bacteria</taxon>
        <taxon>Pseudomonadati</taxon>
        <taxon>Pseudomonadota</taxon>
        <taxon>Alphaproteobacteria</taxon>
        <taxon>Acetobacterales</taxon>
        <taxon>Acetobacteraceae</taxon>
        <taxon>Gluconacetobacter</taxon>
    </lineage>
</organism>
<dbReference type="AlphaFoldDB" id="A0A7W4IUC6"/>
<keyword evidence="3" id="KW-1185">Reference proteome</keyword>
<protein>
    <recommendedName>
        <fullName evidence="1">Dyp-type peroxidase C-terminal domain-containing protein</fullName>
    </recommendedName>
</protein>
<gene>
    <name evidence="2" type="ORF">HLH36_12790</name>
</gene>
<sequence length="97" mass="11070">MNACALHICWCVGGSYVVVQRYLHDFDAWAKVPPPRQEEIIGRTKIDNVELDDEDWPRKSHKILATVVDIDIDIDSNEHGVLRDNMGASHRMGTDIR</sequence>
<accession>A0A7W4IUC6</accession>
<dbReference type="Pfam" id="PF20628">
    <property type="entry name" value="Dyp_perox_C"/>
    <property type="match status" value="1"/>
</dbReference>